<sequence>MAQVLSPAPPPDASPTTSPMSSPTLGTAATRPVVSLPRPALPSPASGSPCPARRPVVAFGAATGRSKAQRWLDGSPSSTQSGVSPISFKDALLKRASQVTSPASSLETTSPHVVKASSLEASPPQIMLAPALEAPSARVVLHPTDPRLRCGPDAEDWWTTESRRTRRTHLRVAQPPRRPVPVDLRGRCFNCFSSEHRAAGCRLAPYCFHCWAIGHRSYVCRRRPSAPCLESSLELRRVWRPVRSFMATPPPPVSSMVTIQNATTGVGAPGRQRRSRSRGQRADAGVEQPSSNVPGTSPDEMVAGDAPLSASSDKERAPVVRPRRIINRSTTMVQREKELSHTLVVSVFGNSLDESPESVKATIAQRFGLEEDEIVIRRFGAASCLIALPDAVTATRVYNEGRPIMSHTHRLHIMPWSRFLHSTAVALPFPVEVKLRGIPAHAWDLVTAEQLLNEFCLVSGLHPDTADRRDVFRLTAWCSSPSRMPTGMDLELTIVPRGLSPLNRKGE</sequence>
<feature type="compositionally biased region" description="Polar residues" evidence="1">
    <location>
        <begin position="255"/>
        <end position="264"/>
    </location>
</feature>
<feature type="compositionally biased region" description="Polar residues" evidence="1">
    <location>
        <begin position="75"/>
        <end position="84"/>
    </location>
</feature>
<dbReference type="EnsemblPlants" id="KQL29140">
    <property type="protein sequence ID" value="KQL29140"/>
    <property type="gene ID" value="SETIT_020201mg"/>
</dbReference>
<dbReference type="Gene3D" id="4.10.60.10">
    <property type="entry name" value="Zinc finger, CCHC-type"/>
    <property type="match status" value="1"/>
</dbReference>
<dbReference type="PANTHER" id="PTHR33087:SF51">
    <property type="entry name" value="CCHC-TYPE DOMAIN-CONTAINING PROTEIN"/>
    <property type="match status" value="1"/>
</dbReference>
<reference evidence="4" key="3">
    <citation type="submission" date="2018-08" db="UniProtKB">
        <authorList>
            <consortium name="EnsemblPlants"/>
        </authorList>
    </citation>
    <scope>IDENTIFICATION</scope>
    <source>
        <strain evidence="4">Yugu1</strain>
    </source>
</reference>
<organism evidence="4 5">
    <name type="scientific">Setaria italica</name>
    <name type="common">Foxtail millet</name>
    <name type="synonym">Panicum italicum</name>
    <dbReference type="NCBI Taxonomy" id="4555"/>
    <lineage>
        <taxon>Eukaryota</taxon>
        <taxon>Viridiplantae</taxon>
        <taxon>Streptophyta</taxon>
        <taxon>Embryophyta</taxon>
        <taxon>Tracheophyta</taxon>
        <taxon>Spermatophyta</taxon>
        <taxon>Magnoliopsida</taxon>
        <taxon>Liliopsida</taxon>
        <taxon>Poales</taxon>
        <taxon>Poaceae</taxon>
        <taxon>PACMAD clade</taxon>
        <taxon>Panicoideae</taxon>
        <taxon>Panicodae</taxon>
        <taxon>Paniceae</taxon>
        <taxon>Cenchrinae</taxon>
        <taxon>Setaria</taxon>
    </lineage>
</organism>
<accession>K3Z0Y4</accession>
<dbReference type="InterPro" id="IPR053253">
    <property type="entry name" value="Sex_diff_modulator"/>
</dbReference>
<feature type="domain" description="CCHC-type" evidence="2">
    <location>
        <begin position="187"/>
        <end position="203"/>
    </location>
</feature>
<feature type="region of interest" description="Disordered" evidence="1">
    <location>
        <begin position="1"/>
        <end position="84"/>
    </location>
</feature>
<dbReference type="OMA" id="PIMSHTH"/>
<evidence type="ECO:0000259" key="2">
    <source>
        <dbReference type="SMART" id="SM00343"/>
    </source>
</evidence>
<reference evidence="3" key="2">
    <citation type="submission" date="2015-07" db="EMBL/GenBank/DDBJ databases">
        <authorList>
            <person name="Noorani M."/>
        </authorList>
    </citation>
    <scope>NUCLEOTIDE SEQUENCE</scope>
    <source>
        <strain evidence="3">Yugu1</strain>
    </source>
</reference>
<feature type="domain" description="CCHC-type" evidence="2">
    <location>
        <begin position="206"/>
        <end position="222"/>
    </location>
</feature>
<reference evidence="3 5" key="1">
    <citation type="journal article" date="2012" name="Nat. Biotechnol.">
        <title>Reference genome sequence of the model plant Setaria.</title>
        <authorList>
            <person name="Bennetzen J.L."/>
            <person name="Schmutz J."/>
            <person name="Wang H."/>
            <person name="Percifield R."/>
            <person name="Hawkins J."/>
            <person name="Pontaroli A.C."/>
            <person name="Estep M."/>
            <person name="Feng L."/>
            <person name="Vaughn J.N."/>
            <person name="Grimwood J."/>
            <person name="Jenkins J."/>
            <person name="Barry K."/>
            <person name="Lindquist E."/>
            <person name="Hellsten U."/>
            <person name="Deshpande S."/>
            <person name="Wang X."/>
            <person name="Wu X."/>
            <person name="Mitros T."/>
            <person name="Triplett J."/>
            <person name="Yang X."/>
            <person name="Ye C.Y."/>
            <person name="Mauro-Herrera M."/>
            <person name="Wang L."/>
            <person name="Li P."/>
            <person name="Sharma M."/>
            <person name="Sharma R."/>
            <person name="Ronald P.C."/>
            <person name="Panaud O."/>
            <person name="Kellogg E.A."/>
            <person name="Brutnell T.P."/>
            <person name="Doust A.N."/>
            <person name="Tuskan G.A."/>
            <person name="Rokhsar D."/>
            <person name="Devos K.M."/>
        </authorList>
    </citation>
    <scope>NUCLEOTIDE SEQUENCE [LARGE SCALE GENOMIC DNA]</scope>
    <source>
        <strain evidence="5">cv. Yugu1</strain>
        <strain evidence="3">Yugu1</strain>
    </source>
</reference>
<dbReference type="GO" id="GO:0008270">
    <property type="term" value="F:zinc ion binding"/>
    <property type="evidence" value="ECO:0007669"/>
    <property type="project" value="InterPro"/>
</dbReference>
<dbReference type="EMBL" id="AGNK02000169">
    <property type="status" value="NOT_ANNOTATED_CDS"/>
    <property type="molecule type" value="Genomic_DNA"/>
</dbReference>
<feature type="region of interest" description="Disordered" evidence="1">
    <location>
        <begin position="249"/>
        <end position="318"/>
    </location>
</feature>
<dbReference type="EMBL" id="CM003528">
    <property type="protein sequence ID" value="RCV05933.1"/>
    <property type="molecule type" value="Genomic_DNA"/>
</dbReference>
<evidence type="ECO:0000256" key="1">
    <source>
        <dbReference type="SAM" id="MobiDB-lite"/>
    </source>
</evidence>
<dbReference type="FunCoup" id="K3Z0Y4">
    <property type="interactions" value="482"/>
</dbReference>
<keyword evidence="5" id="KW-1185">Reference proteome</keyword>
<feature type="compositionally biased region" description="Low complexity" evidence="1">
    <location>
        <begin position="14"/>
        <end position="24"/>
    </location>
</feature>
<evidence type="ECO:0000313" key="3">
    <source>
        <dbReference type="EMBL" id="RCV05933.1"/>
    </source>
</evidence>
<evidence type="ECO:0000313" key="4">
    <source>
        <dbReference type="EnsemblPlants" id="KQL29140"/>
    </source>
</evidence>
<dbReference type="OrthoDB" id="690292at2759"/>
<dbReference type="PANTHER" id="PTHR33087">
    <property type="entry name" value="OS07G0539200 PROTEIN"/>
    <property type="match status" value="1"/>
</dbReference>
<proteinExistence type="predicted"/>
<feature type="compositionally biased region" description="Low complexity" evidence="1">
    <location>
        <begin position="31"/>
        <end position="55"/>
    </location>
</feature>
<evidence type="ECO:0000313" key="5">
    <source>
        <dbReference type="Proteomes" id="UP000004995"/>
    </source>
</evidence>
<dbReference type="InterPro" id="IPR001878">
    <property type="entry name" value="Znf_CCHC"/>
</dbReference>
<name>K3Z0Y4_SETIT</name>
<gene>
    <name evidence="3" type="ORF">SETIT_1G122500v2</name>
</gene>
<dbReference type="SMART" id="SM00343">
    <property type="entry name" value="ZnF_C2HC"/>
    <property type="match status" value="2"/>
</dbReference>
<protein>
    <recommendedName>
        <fullName evidence="2">CCHC-type domain-containing protein</fullName>
    </recommendedName>
</protein>
<dbReference type="Gramene" id="KQL29140">
    <property type="protein sequence ID" value="KQL29140"/>
    <property type="gene ID" value="SETIT_020201mg"/>
</dbReference>
<dbReference type="Proteomes" id="UP000004995">
    <property type="component" value="Unassembled WGS sequence"/>
</dbReference>
<dbReference type="HOGENOM" id="CLU_540367_0_0_1"/>
<dbReference type="AlphaFoldDB" id="K3Z0Y4"/>
<dbReference type="GO" id="GO:0003676">
    <property type="term" value="F:nucleic acid binding"/>
    <property type="evidence" value="ECO:0007669"/>
    <property type="project" value="InterPro"/>
</dbReference>